<feature type="compositionally biased region" description="Polar residues" evidence="2">
    <location>
        <begin position="1"/>
        <end position="16"/>
    </location>
</feature>
<sequence length="346" mass="38478">MDASATNARRSASPDTTEARIAKRSKVEESDSTDVPVVPAPAARESVIRVPVARENSTTKLSAVLKPPSVALPAIAVSLPQPVVAAEATVVEDNSEEMRVREQELARWSSAAIESVPKHTAAAPMSDDAIIRRKLMFEAGNPAASSHRGVKLLSGSIGLLTKYVRELRSEEEIETVSQRLQLYLRQEELTLTRLAVACESISKLDEKEARVPLDVQAALQDVEEQMDDQKRRLEESHKTEQLFAGYVESANRIRKLDSYEELLKTRDKLKAETKKLKEEKTRLDRQQEEKLPYLLVAKWALKNLRYGEGSSAGALRPTGTLAQQHHSKSTNKHRKSPKKSSKDSKV</sequence>
<evidence type="ECO:0000256" key="2">
    <source>
        <dbReference type="SAM" id="MobiDB-lite"/>
    </source>
</evidence>
<organism evidence="3 4">
    <name type="scientific">Hypsibius exemplaris</name>
    <name type="common">Freshwater tardigrade</name>
    <dbReference type="NCBI Taxonomy" id="2072580"/>
    <lineage>
        <taxon>Eukaryota</taxon>
        <taxon>Metazoa</taxon>
        <taxon>Ecdysozoa</taxon>
        <taxon>Tardigrada</taxon>
        <taxon>Eutardigrada</taxon>
        <taxon>Parachela</taxon>
        <taxon>Hypsibioidea</taxon>
        <taxon>Hypsibiidae</taxon>
        <taxon>Hypsibius</taxon>
    </lineage>
</organism>
<gene>
    <name evidence="3" type="ORF">BV898_04719</name>
</gene>
<keyword evidence="1" id="KW-0175">Coiled coil</keyword>
<dbReference type="EMBL" id="MTYJ01000024">
    <property type="protein sequence ID" value="OQV21232.1"/>
    <property type="molecule type" value="Genomic_DNA"/>
</dbReference>
<proteinExistence type="predicted"/>
<evidence type="ECO:0000313" key="3">
    <source>
        <dbReference type="EMBL" id="OQV21232.1"/>
    </source>
</evidence>
<dbReference type="AlphaFoldDB" id="A0A1W0X1P4"/>
<evidence type="ECO:0000256" key="1">
    <source>
        <dbReference type="SAM" id="Coils"/>
    </source>
</evidence>
<feature type="compositionally biased region" description="Basic residues" evidence="2">
    <location>
        <begin position="325"/>
        <end position="339"/>
    </location>
</feature>
<reference evidence="4" key="1">
    <citation type="submission" date="2017-01" db="EMBL/GenBank/DDBJ databases">
        <title>Comparative genomics of anhydrobiosis in the tardigrade Hypsibius dujardini.</title>
        <authorList>
            <person name="Yoshida Y."/>
            <person name="Koutsovoulos G."/>
            <person name="Laetsch D."/>
            <person name="Stevens L."/>
            <person name="Kumar S."/>
            <person name="Horikawa D."/>
            <person name="Ishino K."/>
            <person name="Komine S."/>
            <person name="Tomita M."/>
            <person name="Blaxter M."/>
            <person name="Arakawa K."/>
        </authorList>
    </citation>
    <scope>NUCLEOTIDE SEQUENCE [LARGE SCALE GENOMIC DNA]</scope>
    <source>
        <strain evidence="4">Z151</strain>
    </source>
</reference>
<name>A0A1W0X1P4_HYPEX</name>
<protein>
    <submittedName>
        <fullName evidence="3">Uncharacterized protein</fullName>
    </submittedName>
</protein>
<accession>A0A1W0X1P4</accession>
<comment type="caution">
    <text evidence="3">The sequence shown here is derived from an EMBL/GenBank/DDBJ whole genome shotgun (WGS) entry which is preliminary data.</text>
</comment>
<keyword evidence="4" id="KW-1185">Reference proteome</keyword>
<evidence type="ECO:0000313" key="4">
    <source>
        <dbReference type="Proteomes" id="UP000192578"/>
    </source>
</evidence>
<dbReference type="OrthoDB" id="10577484at2759"/>
<dbReference type="Proteomes" id="UP000192578">
    <property type="component" value="Unassembled WGS sequence"/>
</dbReference>
<feature type="region of interest" description="Disordered" evidence="2">
    <location>
        <begin position="309"/>
        <end position="346"/>
    </location>
</feature>
<feature type="region of interest" description="Disordered" evidence="2">
    <location>
        <begin position="1"/>
        <end position="40"/>
    </location>
</feature>
<feature type="compositionally biased region" description="Basic and acidic residues" evidence="2">
    <location>
        <begin position="17"/>
        <end position="29"/>
    </location>
</feature>
<feature type="coiled-coil region" evidence="1">
    <location>
        <begin position="219"/>
        <end position="289"/>
    </location>
</feature>